<evidence type="ECO:0000256" key="1">
    <source>
        <dbReference type="SAM" id="Phobius"/>
    </source>
</evidence>
<evidence type="ECO:0000313" key="2">
    <source>
        <dbReference type="EMBL" id="NIJ10633.1"/>
    </source>
</evidence>
<keyword evidence="1" id="KW-1133">Transmembrane helix</keyword>
<reference evidence="2 3" key="1">
    <citation type="submission" date="2020-03" db="EMBL/GenBank/DDBJ databases">
        <title>Sequencing the genomes of 1000 actinobacteria strains.</title>
        <authorList>
            <person name="Klenk H.-P."/>
        </authorList>
    </citation>
    <scope>NUCLEOTIDE SEQUENCE [LARGE SCALE GENOMIC DNA]</scope>
    <source>
        <strain evidence="2 3">DSM 45685</strain>
    </source>
</reference>
<organism evidence="2 3">
    <name type="scientific">Saccharomonospora amisosensis</name>
    <dbReference type="NCBI Taxonomy" id="1128677"/>
    <lineage>
        <taxon>Bacteria</taxon>
        <taxon>Bacillati</taxon>
        <taxon>Actinomycetota</taxon>
        <taxon>Actinomycetes</taxon>
        <taxon>Pseudonocardiales</taxon>
        <taxon>Pseudonocardiaceae</taxon>
        <taxon>Saccharomonospora</taxon>
    </lineage>
</organism>
<keyword evidence="1" id="KW-0812">Transmembrane</keyword>
<accession>A0A7X5UN32</accession>
<dbReference type="RefSeq" id="WP_167166883.1">
    <property type="nucleotide sequence ID" value="NZ_JAAOYM010000001.1"/>
</dbReference>
<sequence length="61" mass="6554">MGDDTVGERLATIETKLDLLIVKRDDHEIRLRKLERWAWVVAGAAGAIGGSIARLLPATGG</sequence>
<protein>
    <submittedName>
        <fullName evidence="2">Uncharacterized protein</fullName>
    </submittedName>
</protein>
<comment type="caution">
    <text evidence="2">The sequence shown here is derived from an EMBL/GenBank/DDBJ whole genome shotgun (WGS) entry which is preliminary data.</text>
</comment>
<proteinExistence type="predicted"/>
<dbReference type="Proteomes" id="UP000545493">
    <property type="component" value="Unassembled WGS sequence"/>
</dbReference>
<gene>
    <name evidence="2" type="ORF">FHU38_000977</name>
</gene>
<feature type="transmembrane region" description="Helical" evidence="1">
    <location>
        <begin position="37"/>
        <end position="56"/>
    </location>
</feature>
<keyword evidence="3" id="KW-1185">Reference proteome</keyword>
<dbReference type="EMBL" id="JAAOYM010000001">
    <property type="protein sequence ID" value="NIJ10633.1"/>
    <property type="molecule type" value="Genomic_DNA"/>
</dbReference>
<dbReference type="AlphaFoldDB" id="A0A7X5UN32"/>
<evidence type="ECO:0000313" key="3">
    <source>
        <dbReference type="Proteomes" id="UP000545493"/>
    </source>
</evidence>
<name>A0A7X5UN32_9PSEU</name>
<keyword evidence="1" id="KW-0472">Membrane</keyword>